<sequence>MNHLKFLTVISNQEVKHADVDKQTKELLRKMAKEIRSCASVRKNGDLVHILPEPQLMFPREYLKSHIETKWQKFARSKGIKKRSKSGLVYDEDIGEYIPRYGPYSKMNRILKSGLADGEKTVSSLRKQKKRNIEKNNANRIANASRIAVKPSKSQKN</sequence>
<dbReference type="GO" id="GO:0042254">
    <property type="term" value="P:ribosome biogenesis"/>
    <property type="evidence" value="ECO:0007669"/>
    <property type="project" value="UniProtKB-KW"/>
</dbReference>
<evidence type="ECO:0000256" key="5">
    <source>
        <dbReference type="RuleBase" id="RU364132"/>
    </source>
</evidence>
<evidence type="ECO:0000313" key="7">
    <source>
        <dbReference type="EMBL" id="KHN69221.1"/>
    </source>
</evidence>
<dbReference type="Proteomes" id="UP000031056">
    <property type="component" value="Unassembled WGS sequence"/>
</dbReference>
<accession>A0A0B2UDU3</accession>
<evidence type="ECO:0000256" key="4">
    <source>
        <dbReference type="ARBA" id="ARBA00023242"/>
    </source>
</evidence>
<evidence type="ECO:0000313" key="8">
    <source>
        <dbReference type="Proteomes" id="UP000031056"/>
    </source>
</evidence>
<dbReference type="OrthoDB" id="28455at2759"/>
<dbReference type="VEuPathDB" id="MicrosporidiaDB:M896_091490"/>
<keyword evidence="3 5" id="KW-0690">Ribosome biogenesis</keyword>
<dbReference type="EMBL" id="JOKQ01000009">
    <property type="protein sequence ID" value="KHN69221.1"/>
    <property type="molecule type" value="Genomic_DNA"/>
</dbReference>
<evidence type="ECO:0000256" key="6">
    <source>
        <dbReference type="SAM" id="MobiDB-lite"/>
    </source>
</evidence>
<protein>
    <recommendedName>
        <fullName evidence="5">Ribosome biogenesis regulatory protein</fullName>
    </recommendedName>
</protein>
<evidence type="ECO:0000256" key="1">
    <source>
        <dbReference type="ARBA" id="ARBA00004123"/>
    </source>
</evidence>
<keyword evidence="8" id="KW-1185">Reference proteome</keyword>
<dbReference type="Pfam" id="PF04939">
    <property type="entry name" value="RRS1"/>
    <property type="match status" value="1"/>
</dbReference>
<dbReference type="InParanoid" id="A0A0B2UDU3"/>
<keyword evidence="4 5" id="KW-0539">Nucleus</keyword>
<proteinExistence type="inferred from homology"/>
<dbReference type="HOGENOM" id="CLU_1731447_0_0_1"/>
<evidence type="ECO:0000256" key="3">
    <source>
        <dbReference type="ARBA" id="ARBA00022517"/>
    </source>
</evidence>
<feature type="region of interest" description="Disordered" evidence="6">
    <location>
        <begin position="118"/>
        <end position="157"/>
    </location>
</feature>
<comment type="caution">
    <text evidence="7">The sequence shown here is derived from an EMBL/GenBank/DDBJ whole genome shotgun (WGS) entry which is preliminary data.</text>
</comment>
<gene>
    <name evidence="7" type="ORF">M896_091490</name>
</gene>
<dbReference type="GO" id="GO:0005634">
    <property type="term" value="C:nucleus"/>
    <property type="evidence" value="ECO:0007669"/>
    <property type="project" value="UniProtKB-SubCell"/>
</dbReference>
<dbReference type="STRING" id="1354746.A0A0B2UDU3"/>
<evidence type="ECO:0000256" key="2">
    <source>
        <dbReference type="ARBA" id="ARBA00010077"/>
    </source>
</evidence>
<dbReference type="FunCoup" id="A0A0B2UDU3">
    <property type="interactions" value="66"/>
</dbReference>
<reference evidence="7 8" key="1">
    <citation type="journal article" date="2014" name="MBio">
        <title>The Ordospora colligata genome; evolution of extreme reduction in microsporidia and host-to-parasite horizontal gene transfer.</title>
        <authorList>
            <person name="Pombert J.-F."/>
            <person name="Haag K.L."/>
            <person name="Beidas S."/>
            <person name="Ebert D."/>
            <person name="Keeling P.J."/>
        </authorList>
    </citation>
    <scope>NUCLEOTIDE SEQUENCE [LARGE SCALE GENOMIC DNA]</scope>
    <source>
        <strain evidence="7 8">OC4</strain>
    </source>
</reference>
<name>A0A0B2UDU3_9MICR</name>
<dbReference type="InterPro" id="IPR007023">
    <property type="entry name" value="Ribosom_reg"/>
</dbReference>
<comment type="subcellular location">
    <subcellularLocation>
        <location evidence="1 5">Nucleus</location>
    </subcellularLocation>
</comment>
<dbReference type="AlphaFoldDB" id="A0A0B2UDU3"/>
<feature type="compositionally biased region" description="Low complexity" evidence="6">
    <location>
        <begin position="136"/>
        <end position="148"/>
    </location>
</feature>
<dbReference type="RefSeq" id="XP_014563263.1">
    <property type="nucleotide sequence ID" value="XM_014707777.1"/>
</dbReference>
<comment type="similarity">
    <text evidence="2 5">Belongs to the RRS1 family.</text>
</comment>
<organism evidence="7 8">
    <name type="scientific">Ordospora colligata OC4</name>
    <dbReference type="NCBI Taxonomy" id="1354746"/>
    <lineage>
        <taxon>Eukaryota</taxon>
        <taxon>Fungi</taxon>
        <taxon>Fungi incertae sedis</taxon>
        <taxon>Microsporidia</taxon>
        <taxon>Ordosporidae</taxon>
        <taxon>Ordospora</taxon>
    </lineage>
</organism>
<comment type="function">
    <text evidence="5">Involved in ribosomal large subunit assembly.</text>
</comment>
<dbReference type="GeneID" id="26262362"/>